<evidence type="ECO:0000256" key="1">
    <source>
        <dbReference type="SAM" id="MobiDB-lite"/>
    </source>
</evidence>
<evidence type="ECO:0000313" key="2">
    <source>
        <dbReference type="EMBL" id="CAA7399715.1"/>
    </source>
</evidence>
<dbReference type="EMBL" id="LR746270">
    <property type="protein sequence ID" value="CAA7399715.1"/>
    <property type="molecule type" value="Genomic_DNA"/>
</dbReference>
<organism evidence="2 3">
    <name type="scientific">Spirodela intermedia</name>
    <name type="common">Intermediate duckweed</name>
    <dbReference type="NCBI Taxonomy" id="51605"/>
    <lineage>
        <taxon>Eukaryota</taxon>
        <taxon>Viridiplantae</taxon>
        <taxon>Streptophyta</taxon>
        <taxon>Embryophyta</taxon>
        <taxon>Tracheophyta</taxon>
        <taxon>Spermatophyta</taxon>
        <taxon>Magnoliopsida</taxon>
        <taxon>Liliopsida</taxon>
        <taxon>Araceae</taxon>
        <taxon>Lemnoideae</taxon>
        <taxon>Spirodela</taxon>
    </lineage>
</organism>
<accession>A0A7I8KS17</accession>
<proteinExistence type="predicted"/>
<gene>
    <name evidence="2" type="ORF">SI8410_07010385</name>
</gene>
<protein>
    <submittedName>
        <fullName evidence="2">Uncharacterized protein</fullName>
    </submittedName>
</protein>
<dbReference type="AlphaFoldDB" id="A0A7I8KS17"/>
<feature type="region of interest" description="Disordered" evidence="1">
    <location>
        <begin position="117"/>
        <end position="142"/>
    </location>
</feature>
<evidence type="ECO:0000313" key="3">
    <source>
        <dbReference type="Proteomes" id="UP000663760"/>
    </source>
</evidence>
<name>A0A7I8KS17_SPIIN</name>
<keyword evidence="3" id="KW-1185">Reference proteome</keyword>
<dbReference type="Proteomes" id="UP000663760">
    <property type="component" value="Chromosome 7"/>
</dbReference>
<dbReference type="OrthoDB" id="685200at2759"/>
<sequence length="181" mass="19717">MAPIIAFSASRGVRLRSTEMTCAMRAASHGITMGPSLGNPNSSSDIWRSSRKMKVLRYAKGTTKQEELIQDSACSPFLGFSQVILRLPPTEIFCHLLANRRSLLALIMMSRGERFVGRRGKSGHGAEPPRPRATGHASGVRVPKLSRAPSATCLPLSSDELHQRVLVSSSVLPRNKDLLVN</sequence>
<reference evidence="2" key="1">
    <citation type="submission" date="2020-02" db="EMBL/GenBank/DDBJ databases">
        <authorList>
            <person name="Scholz U."/>
            <person name="Mascher M."/>
            <person name="Fiebig A."/>
        </authorList>
    </citation>
    <scope>NUCLEOTIDE SEQUENCE</scope>
</reference>